<dbReference type="AlphaFoldDB" id="A0A9J6A723"/>
<dbReference type="Proteomes" id="UP000824120">
    <property type="component" value="Chromosome 2"/>
</dbReference>
<dbReference type="OrthoDB" id="1328450at2759"/>
<evidence type="ECO:0000313" key="2">
    <source>
        <dbReference type="Proteomes" id="UP000824120"/>
    </source>
</evidence>
<sequence length="163" mass="18498">MNNQEVDLSMKRAFAAMGDSSTEESEDGGFKIESLLAIEQTDKYDFRALIAETDSKDDEEDGKQSKVSFLQIKVNIDSYSKRELESLLSTLIDAYQRMTNQEAGLLMKRAFATMGDSSEEKFEDGGFVIESLLAIEQQINMIFLHSLLKQILKMMKKMTNKAR</sequence>
<reference evidence="1 2" key="1">
    <citation type="submission" date="2020-09" db="EMBL/GenBank/DDBJ databases">
        <title>De no assembly of potato wild relative species, Solanum commersonii.</title>
        <authorList>
            <person name="Cho K."/>
        </authorList>
    </citation>
    <scope>NUCLEOTIDE SEQUENCE [LARGE SCALE GENOMIC DNA]</scope>
    <source>
        <strain evidence="1">LZ3.2</strain>
        <tissue evidence="1">Leaf</tissue>
    </source>
</reference>
<evidence type="ECO:0000313" key="1">
    <source>
        <dbReference type="EMBL" id="KAG5620329.1"/>
    </source>
</evidence>
<proteinExistence type="predicted"/>
<name>A0A9J6A723_SOLCO</name>
<protein>
    <submittedName>
        <fullName evidence="1">Uncharacterized protein</fullName>
    </submittedName>
</protein>
<accession>A0A9J6A723</accession>
<dbReference type="EMBL" id="JACXVP010000002">
    <property type="protein sequence ID" value="KAG5620329.1"/>
    <property type="molecule type" value="Genomic_DNA"/>
</dbReference>
<gene>
    <name evidence="1" type="ORF">H5410_005547</name>
</gene>
<organism evidence="1 2">
    <name type="scientific">Solanum commersonii</name>
    <name type="common">Commerson's wild potato</name>
    <name type="synonym">Commerson's nightshade</name>
    <dbReference type="NCBI Taxonomy" id="4109"/>
    <lineage>
        <taxon>Eukaryota</taxon>
        <taxon>Viridiplantae</taxon>
        <taxon>Streptophyta</taxon>
        <taxon>Embryophyta</taxon>
        <taxon>Tracheophyta</taxon>
        <taxon>Spermatophyta</taxon>
        <taxon>Magnoliopsida</taxon>
        <taxon>eudicotyledons</taxon>
        <taxon>Gunneridae</taxon>
        <taxon>Pentapetalae</taxon>
        <taxon>asterids</taxon>
        <taxon>lamiids</taxon>
        <taxon>Solanales</taxon>
        <taxon>Solanaceae</taxon>
        <taxon>Solanoideae</taxon>
        <taxon>Solaneae</taxon>
        <taxon>Solanum</taxon>
    </lineage>
</organism>
<comment type="caution">
    <text evidence="1">The sequence shown here is derived from an EMBL/GenBank/DDBJ whole genome shotgun (WGS) entry which is preliminary data.</text>
</comment>
<keyword evidence="2" id="KW-1185">Reference proteome</keyword>